<dbReference type="RefSeq" id="WP_199021208.1">
    <property type="nucleotide sequence ID" value="NZ_JAELUP010000103.1"/>
</dbReference>
<proteinExistence type="predicted"/>
<keyword evidence="2" id="KW-1185">Reference proteome</keyword>
<sequence length="105" mass="12070">MIKYGSDRVTFLEFASFTPRLEKRDHQWIDVELRFELKNTSADEAPQDLIDLTILVICTHNGQIAQIIPLDEGCDCEYQFTAGEKEQITAYIQSEAVQERIRACS</sequence>
<dbReference type="AlphaFoldDB" id="A0A934MS92"/>
<dbReference type="Proteomes" id="UP000640274">
    <property type="component" value="Unassembled WGS sequence"/>
</dbReference>
<dbReference type="EMBL" id="JAELUP010000103">
    <property type="protein sequence ID" value="MBJ6363683.1"/>
    <property type="molecule type" value="Genomic_DNA"/>
</dbReference>
<evidence type="ECO:0000313" key="2">
    <source>
        <dbReference type="Proteomes" id="UP000640274"/>
    </source>
</evidence>
<accession>A0A934MS92</accession>
<protein>
    <submittedName>
        <fullName evidence="1">Uncharacterized protein</fullName>
    </submittedName>
</protein>
<evidence type="ECO:0000313" key="1">
    <source>
        <dbReference type="EMBL" id="MBJ6363683.1"/>
    </source>
</evidence>
<name>A0A934MS92_9BACL</name>
<reference evidence="1" key="1">
    <citation type="submission" date="2020-12" db="EMBL/GenBank/DDBJ databases">
        <authorList>
            <person name="Huq M.A."/>
        </authorList>
    </citation>
    <scope>NUCLEOTIDE SEQUENCE</scope>
    <source>
        <strain evidence="1">MAHUQ-46</strain>
    </source>
</reference>
<comment type="caution">
    <text evidence="1">The sequence shown here is derived from an EMBL/GenBank/DDBJ whole genome shotgun (WGS) entry which is preliminary data.</text>
</comment>
<gene>
    <name evidence="1" type="ORF">JFN88_20950</name>
</gene>
<organism evidence="1 2">
    <name type="scientific">Paenibacillus roseus</name>
    <dbReference type="NCBI Taxonomy" id="2798579"/>
    <lineage>
        <taxon>Bacteria</taxon>
        <taxon>Bacillati</taxon>
        <taxon>Bacillota</taxon>
        <taxon>Bacilli</taxon>
        <taxon>Bacillales</taxon>
        <taxon>Paenibacillaceae</taxon>
        <taxon>Paenibacillus</taxon>
    </lineage>
</organism>